<dbReference type="InterPro" id="IPR007815">
    <property type="entry name" value="Emycin_Estase"/>
</dbReference>
<dbReference type="Proteomes" id="UP000237662">
    <property type="component" value="Unassembled WGS sequence"/>
</dbReference>
<reference evidence="2 3" key="1">
    <citation type="submission" date="2018-02" db="EMBL/GenBank/DDBJ databases">
        <title>Genomic Encyclopedia of Archaeal and Bacterial Type Strains, Phase II (KMG-II): from individual species to whole genera.</title>
        <authorList>
            <person name="Goeker M."/>
        </authorList>
    </citation>
    <scope>NUCLEOTIDE SEQUENCE [LARGE SCALE GENOMIC DNA]</scope>
    <source>
        <strain evidence="2 3">DSM 29526</strain>
    </source>
</reference>
<comment type="caution">
    <text evidence="2">The sequence shown here is derived from an EMBL/GenBank/DDBJ whole genome shotgun (WGS) entry which is preliminary data.</text>
</comment>
<dbReference type="AlphaFoldDB" id="A0A2S6I339"/>
<dbReference type="Pfam" id="PF05139">
    <property type="entry name" value="Erythro_esteras"/>
    <property type="match status" value="1"/>
</dbReference>
<dbReference type="Gene3D" id="3.40.1660.10">
    <property type="entry name" value="EreA-like (biosynthetic domain)"/>
    <property type="match status" value="1"/>
</dbReference>
<dbReference type="CDD" id="cd14728">
    <property type="entry name" value="Ere-like"/>
    <property type="match status" value="1"/>
</dbReference>
<dbReference type="RefSeq" id="WP_104420095.1">
    <property type="nucleotide sequence ID" value="NZ_PTJC01000006.1"/>
</dbReference>
<dbReference type="EMBL" id="PTJC01000006">
    <property type="protein sequence ID" value="PPK85602.1"/>
    <property type="molecule type" value="Genomic_DNA"/>
</dbReference>
<dbReference type="GO" id="GO:0046677">
    <property type="term" value="P:response to antibiotic"/>
    <property type="evidence" value="ECO:0007669"/>
    <property type="project" value="InterPro"/>
</dbReference>
<organism evidence="2 3">
    <name type="scientific">Neolewinella xylanilytica</name>
    <dbReference type="NCBI Taxonomy" id="1514080"/>
    <lineage>
        <taxon>Bacteria</taxon>
        <taxon>Pseudomonadati</taxon>
        <taxon>Bacteroidota</taxon>
        <taxon>Saprospiria</taxon>
        <taxon>Saprospirales</taxon>
        <taxon>Lewinellaceae</taxon>
        <taxon>Neolewinella</taxon>
    </lineage>
</organism>
<name>A0A2S6I339_9BACT</name>
<dbReference type="OrthoDB" id="9810066at2"/>
<dbReference type="SUPFAM" id="SSF159501">
    <property type="entry name" value="EreA/ChaN-like"/>
    <property type="match status" value="1"/>
</dbReference>
<keyword evidence="1" id="KW-0175">Coiled coil</keyword>
<evidence type="ECO:0000313" key="2">
    <source>
        <dbReference type="EMBL" id="PPK85602.1"/>
    </source>
</evidence>
<proteinExistence type="predicted"/>
<dbReference type="Gene3D" id="1.20.1440.30">
    <property type="entry name" value="Biosynthetic Protein domain"/>
    <property type="match status" value="1"/>
</dbReference>
<dbReference type="PANTHER" id="PTHR31299:SF0">
    <property type="entry name" value="ESTERASE, PUTATIVE (AFU_ORTHOLOGUE AFUA_1G05850)-RELATED"/>
    <property type="match status" value="1"/>
</dbReference>
<feature type="coiled-coil region" evidence="1">
    <location>
        <begin position="357"/>
        <end position="384"/>
    </location>
</feature>
<keyword evidence="3" id="KW-1185">Reference proteome</keyword>
<dbReference type="Gene3D" id="3.30.1870.10">
    <property type="entry name" value="EreA-like, domain 2"/>
    <property type="match status" value="1"/>
</dbReference>
<dbReference type="InterPro" id="IPR052036">
    <property type="entry name" value="Hydrolase/PRTase-associated"/>
</dbReference>
<sequence length="582" mass="64966">MLRHLCFALAVTTTFACSEKVLDAAAATPASQSLNLGYEQDAGTDTPAEWFVVPQAGYQPYVSDAGVAYQGNRFLYFQSTFPDTSQRVVCFNSLLSDVIRDSLELSFMVKSDGGRKLRYGVYYYAHGGEAAQPPRLIQVDQTRATNWEKQTIAIPKRDLPGNILDFGLWIAGAGELWLDDWEVKADGMPYHAAVQQRIPAVTATDLAELQAAVTPLPDGPPHTWKQEPHWLSGAVGDADIVLLGEATHGTKDFTELRTQLTRYLVEEMGFITVALEASLPDVDRFNSALHSGLDQPALQERIAEDLQFWMYRTSEYLSFFEWLASTEPGKVQLRGVDMQDYAYALGVLDTELRKLKNDRLIELVDSLQRQINQAEVALPLAEKLHRELSAGDDQGEAFQRNVRYASIIRDALYWRSTAMTSSFRDSSMAANARWLQDRSPNRKLVIWANNGHTRLTGGAMGDWLKRSSNGGKVFSVGLASGQGKYLAKDYITHNMVHDDLKPAPPDSWDFYFAQMGTPNFYLDLRRSGATVSQYPDRRFRGVGAIATPHQYSPVNLADDYDAIIYLDETEAAVPYRVNTPAS</sequence>
<dbReference type="PROSITE" id="PS51257">
    <property type="entry name" value="PROKAR_LIPOPROTEIN"/>
    <property type="match status" value="1"/>
</dbReference>
<gene>
    <name evidence="2" type="ORF">CLV84_2505</name>
</gene>
<evidence type="ECO:0000313" key="3">
    <source>
        <dbReference type="Proteomes" id="UP000237662"/>
    </source>
</evidence>
<dbReference type="PANTHER" id="PTHR31299">
    <property type="entry name" value="ESTERASE, PUTATIVE (AFU_ORTHOLOGUE AFUA_1G05850)-RELATED"/>
    <property type="match status" value="1"/>
</dbReference>
<protein>
    <submittedName>
        <fullName evidence="2">Erythromycin esterase-like protein</fullName>
    </submittedName>
</protein>
<evidence type="ECO:0000256" key="1">
    <source>
        <dbReference type="SAM" id="Coils"/>
    </source>
</evidence>
<dbReference type="Gene3D" id="2.60.120.260">
    <property type="entry name" value="Galactose-binding domain-like"/>
    <property type="match status" value="1"/>
</dbReference>
<accession>A0A2S6I339</accession>